<accession>A0A9D4ZM22</accession>
<protein>
    <submittedName>
        <fullName evidence="1">Uncharacterized protein</fullName>
    </submittedName>
</protein>
<dbReference type="EMBL" id="JABFUD020000004">
    <property type="protein sequence ID" value="KAI5080678.1"/>
    <property type="molecule type" value="Genomic_DNA"/>
</dbReference>
<name>A0A9D4ZM22_ADICA</name>
<keyword evidence="2" id="KW-1185">Reference proteome</keyword>
<dbReference type="Proteomes" id="UP000886520">
    <property type="component" value="Chromosome 4"/>
</dbReference>
<gene>
    <name evidence="1" type="ORF">GOP47_0003861</name>
</gene>
<proteinExistence type="predicted"/>
<reference evidence="1" key="1">
    <citation type="submission" date="2021-01" db="EMBL/GenBank/DDBJ databases">
        <title>Adiantum capillus-veneris genome.</title>
        <authorList>
            <person name="Fang Y."/>
            <person name="Liao Q."/>
        </authorList>
    </citation>
    <scope>NUCLEOTIDE SEQUENCE</scope>
    <source>
        <strain evidence="1">H3</strain>
        <tissue evidence="1">Leaf</tissue>
    </source>
</reference>
<evidence type="ECO:0000313" key="2">
    <source>
        <dbReference type="Proteomes" id="UP000886520"/>
    </source>
</evidence>
<dbReference type="AlphaFoldDB" id="A0A9D4ZM22"/>
<comment type="caution">
    <text evidence="1">The sequence shown here is derived from an EMBL/GenBank/DDBJ whole genome shotgun (WGS) entry which is preliminary data.</text>
</comment>
<sequence length="82" mass="9202">MTLVPGMYFMSMILLAYNSKPVSFTAWFASFSFWRPLTSIVPCTIPRLRSSASIVGNPAETQRDYDFELMASRAAPMDLNNA</sequence>
<evidence type="ECO:0000313" key="1">
    <source>
        <dbReference type="EMBL" id="KAI5080678.1"/>
    </source>
</evidence>
<organism evidence="1 2">
    <name type="scientific">Adiantum capillus-veneris</name>
    <name type="common">Maidenhair fern</name>
    <dbReference type="NCBI Taxonomy" id="13818"/>
    <lineage>
        <taxon>Eukaryota</taxon>
        <taxon>Viridiplantae</taxon>
        <taxon>Streptophyta</taxon>
        <taxon>Embryophyta</taxon>
        <taxon>Tracheophyta</taxon>
        <taxon>Polypodiopsida</taxon>
        <taxon>Polypodiidae</taxon>
        <taxon>Polypodiales</taxon>
        <taxon>Pteridineae</taxon>
        <taxon>Pteridaceae</taxon>
        <taxon>Vittarioideae</taxon>
        <taxon>Adiantum</taxon>
    </lineage>
</organism>